<name>G0WD16_NAUDC</name>
<dbReference type="AlphaFoldDB" id="G0WD16"/>
<organism evidence="14 15">
    <name type="scientific">Naumovozyma dairenensis (strain ATCC 10597 / BCRC 20456 / CBS 421 / NBRC 0211 / NRRL Y-12639)</name>
    <name type="common">Saccharomyces dairenensis</name>
    <dbReference type="NCBI Taxonomy" id="1071378"/>
    <lineage>
        <taxon>Eukaryota</taxon>
        <taxon>Fungi</taxon>
        <taxon>Dikarya</taxon>
        <taxon>Ascomycota</taxon>
        <taxon>Saccharomycotina</taxon>
        <taxon>Saccharomycetes</taxon>
        <taxon>Saccharomycetales</taxon>
        <taxon>Saccharomycetaceae</taxon>
        <taxon>Naumovozyma</taxon>
    </lineage>
</organism>
<dbReference type="GO" id="GO:0005634">
    <property type="term" value="C:nucleus"/>
    <property type="evidence" value="ECO:0007669"/>
    <property type="project" value="UniProtKB-SubCell"/>
</dbReference>
<keyword evidence="10" id="KW-0143">Chaperone</keyword>
<dbReference type="OrthoDB" id="75754at2759"/>
<dbReference type="Pfam" id="PF18469">
    <property type="entry name" value="PH_18"/>
    <property type="match status" value="1"/>
</dbReference>
<dbReference type="OMA" id="TRLTFNV"/>
<dbReference type="Pfam" id="PF18215">
    <property type="entry name" value="Rtt106_N"/>
    <property type="match status" value="1"/>
</dbReference>
<evidence type="ECO:0000313" key="14">
    <source>
        <dbReference type="EMBL" id="CCD25677.1"/>
    </source>
</evidence>
<dbReference type="eggNOG" id="ENOG502R9PE">
    <property type="taxonomic scope" value="Eukaryota"/>
</dbReference>
<dbReference type="GO" id="GO:0003690">
    <property type="term" value="F:double-stranded DNA binding"/>
    <property type="evidence" value="ECO:0007669"/>
    <property type="project" value="EnsemblFungi"/>
</dbReference>
<dbReference type="PANTHER" id="PTHR45849">
    <property type="entry name" value="FACT COMPLEX SUBUNIT SSRP1"/>
    <property type="match status" value="1"/>
</dbReference>
<dbReference type="InterPro" id="IPR040993">
    <property type="entry name" value="Rtt106_N"/>
</dbReference>
<keyword evidence="8" id="KW-0238">DNA-binding</keyword>
<evidence type="ECO:0000256" key="10">
    <source>
        <dbReference type="ARBA" id="ARBA00023186"/>
    </source>
</evidence>
<comment type="subcellular location">
    <subcellularLocation>
        <location evidence="2">Chromosome</location>
    </subcellularLocation>
    <subcellularLocation>
        <location evidence="1">Nucleus</location>
    </subcellularLocation>
</comment>
<dbReference type="GO" id="GO:0005694">
    <property type="term" value="C:chromosome"/>
    <property type="evidence" value="ECO:0007669"/>
    <property type="project" value="UniProtKB-SubCell"/>
</dbReference>
<feature type="compositionally biased region" description="Acidic residues" evidence="12">
    <location>
        <begin position="348"/>
        <end position="363"/>
    </location>
</feature>
<proteinExistence type="inferred from homology"/>
<evidence type="ECO:0000256" key="9">
    <source>
        <dbReference type="ARBA" id="ARBA00023163"/>
    </source>
</evidence>
<evidence type="ECO:0000256" key="12">
    <source>
        <dbReference type="SAM" id="MobiDB-lite"/>
    </source>
</evidence>
<dbReference type="SMART" id="SM01287">
    <property type="entry name" value="Rtt106"/>
    <property type="match status" value="1"/>
</dbReference>
<feature type="compositionally biased region" description="Acidic residues" evidence="12">
    <location>
        <begin position="373"/>
        <end position="414"/>
    </location>
</feature>
<dbReference type="GO" id="GO:0042393">
    <property type="term" value="F:histone binding"/>
    <property type="evidence" value="ECO:0007669"/>
    <property type="project" value="EnsemblFungi"/>
</dbReference>
<evidence type="ECO:0000256" key="4">
    <source>
        <dbReference type="ARBA" id="ARBA00017355"/>
    </source>
</evidence>
<accession>G0WD16</accession>
<gene>
    <name evidence="14" type="primary">NDAI0F03590</name>
    <name evidence="14" type="ordered locus">NDAI_0F03590</name>
</gene>
<dbReference type="Proteomes" id="UP000000689">
    <property type="component" value="Chromosome 6"/>
</dbReference>
<evidence type="ECO:0000256" key="2">
    <source>
        <dbReference type="ARBA" id="ARBA00004286"/>
    </source>
</evidence>
<evidence type="ECO:0000256" key="7">
    <source>
        <dbReference type="ARBA" id="ARBA00023015"/>
    </source>
</evidence>
<feature type="domain" description="Histone chaperone RTT106/FACT complex subunit SPT16-like middle" evidence="13">
    <location>
        <begin position="212"/>
        <end position="301"/>
    </location>
</feature>
<dbReference type="InterPro" id="IPR011993">
    <property type="entry name" value="PH-like_dom_sf"/>
</dbReference>
<feature type="region of interest" description="Disordered" evidence="12">
    <location>
        <begin position="302"/>
        <end position="324"/>
    </location>
</feature>
<dbReference type="SUPFAM" id="SSF50729">
    <property type="entry name" value="PH domain-like"/>
    <property type="match status" value="1"/>
</dbReference>
<evidence type="ECO:0000256" key="6">
    <source>
        <dbReference type="ARBA" id="ARBA00022454"/>
    </source>
</evidence>
<dbReference type="InterPro" id="IPR044891">
    <property type="entry name" value="Rtt106_N_sf"/>
</dbReference>
<dbReference type="PANTHER" id="PTHR45849:SF3">
    <property type="entry name" value="HISTONE CHAPERONE RTT106"/>
    <property type="match status" value="1"/>
</dbReference>
<evidence type="ECO:0000256" key="3">
    <source>
        <dbReference type="ARBA" id="ARBA00006159"/>
    </source>
</evidence>
<dbReference type="Gene3D" id="2.30.29.30">
    <property type="entry name" value="Pleckstrin-homology domain (PH domain)/Phosphotyrosine-binding domain (PTB)"/>
    <property type="match status" value="1"/>
</dbReference>
<keyword evidence="15" id="KW-1185">Reference proteome</keyword>
<dbReference type="GeneID" id="11497015"/>
<protein>
    <recommendedName>
        <fullName evidence="4">Histone chaperone RTT106</fullName>
    </recommendedName>
    <alternativeName>
        <fullName evidence="5">Histone chaperone rtt106</fullName>
    </alternativeName>
</protein>
<evidence type="ECO:0000256" key="8">
    <source>
        <dbReference type="ARBA" id="ARBA00023125"/>
    </source>
</evidence>
<keyword evidence="9" id="KW-0804">Transcription</keyword>
<evidence type="ECO:0000256" key="11">
    <source>
        <dbReference type="ARBA" id="ARBA00023242"/>
    </source>
</evidence>
<dbReference type="InterPro" id="IPR050454">
    <property type="entry name" value="RTT106/SSRP1_HistChap/FACT"/>
</dbReference>
<dbReference type="GO" id="GO:0006335">
    <property type="term" value="P:DNA replication-dependent chromatin assembly"/>
    <property type="evidence" value="ECO:0007669"/>
    <property type="project" value="EnsemblFungi"/>
</dbReference>
<dbReference type="InterPro" id="IPR013719">
    <property type="entry name" value="RTT106/SPT16-like_middle_dom"/>
</dbReference>
<dbReference type="Pfam" id="PF08512">
    <property type="entry name" value="Rttp106-like_middle"/>
    <property type="match status" value="1"/>
</dbReference>
<feature type="region of interest" description="Disordered" evidence="12">
    <location>
        <begin position="343"/>
        <end position="460"/>
    </location>
</feature>
<dbReference type="GO" id="GO:0000122">
    <property type="term" value="P:negative regulation of transcription by RNA polymerase II"/>
    <property type="evidence" value="ECO:0007669"/>
    <property type="project" value="EnsemblFungi"/>
</dbReference>
<reference evidence="14 15" key="1">
    <citation type="journal article" date="2011" name="Proc. Natl. Acad. Sci. U.S.A.">
        <title>Evolutionary erosion of yeast sex chromosomes by mating-type switching accidents.</title>
        <authorList>
            <person name="Gordon J.L."/>
            <person name="Armisen D."/>
            <person name="Proux-Wera E."/>
            <person name="Oheigeartaigh S.S."/>
            <person name="Byrne K.P."/>
            <person name="Wolfe K.H."/>
        </authorList>
    </citation>
    <scope>NUCLEOTIDE SEQUENCE [LARGE SCALE GENOMIC DNA]</scope>
    <source>
        <strain evidence="15">ATCC 10597 / BCRC 20456 / CBS 421 / NBRC 0211 / NRRL Y-12639</strain>
    </source>
</reference>
<dbReference type="STRING" id="1071378.G0WD16"/>
<sequence length="460" mass="52393">MSDQFLSKLPEELSIKIKRITSVIPQSLEIFEQLYNYAIQSEVESESAIKKRKLAEVPSSASESQSIDNTNTIFKLENVSILSPLRKKLNLVLHLVEGQPMLSLLKDNHIEFSIFDLKTNIQFATFLPVPEKPNIIYLFINYKNSNDSKYFDPLLITLNKQLTLASLISSGDLDQSTKDFLKCIEYIRRQAILTGFRIFDPFNPLLSSEQKSFHVECHRGTKEGTLYFLPDHIIFGFKKPILLFESSNIESITYSSITRLTFNVTLITKSEEKFEFSMIDQSEYSKIDEYVKRKQVMDKSMSDELKAKKSKKTEENEGANGDDNQEKLSALQEAEQQINSINDIPFSSDDEENDQDFHDDDANSSDSGRSDSEAEDDDSVDNGEQAEESVDGDDEEEEGEDEDEEGEDEDEEEGEAKQERENSSKAQEGANTLFNFDNSEEADDIPIELDEEDDSGVEYD</sequence>
<dbReference type="EMBL" id="HE580272">
    <property type="protein sequence ID" value="CCD25677.1"/>
    <property type="molecule type" value="Genomic_DNA"/>
</dbReference>
<dbReference type="KEGG" id="ndi:NDAI_0F03590"/>
<evidence type="ECO:0000259" key="13">
    <source>
        <dbReference type="SMART" id="SM01287"/>
    </source>
</evidence>
<dbReference type="GO" id="GO:0031491">
    <property type="term" value="F:nucleosome binding"/>
    <property type="evidence" value="ECO:0007669"/>
    <property type="project" value="TreeGrafter"/>
</dbReference>
<keyword evidence="7" id="KW-0805">Transcription regulation</keyword>
<evidence type="ECO:0000256" key="1">
    <source>
        <dbReference type="ARBA" id="ARBA00004123"/>
    </source>
</evidence>
<keyword evidence="11" id="KW-0539">Nucleus</keyword>
<dbReference type="CDD" id="cd13303">
    <property type="entry name" value="PH1-like_Rtt106"/>
    <property type="match status" value="1"/>
</dbReference>
<dbReference type="GO" id="GO:0031507">
    <property type="term" value="P:heterochromatin formation"/>
    <property type="evidence" value="ECO:0007669"/>
    <property type="project" value="EnsemblFungi"/>
</dbReference>
<dbReference type="HOGENOM" id="CLU_040939_1_0_1"/>
<dbReference type="InterPro" id="IPR040770">
    <property type="entry name" value="Rtt106_PH"/>
</dbReference>
<comment type="similarity">
    <text evidence="3">Belongs to the RTT106 family.</text>
</comment>
<dbReference type="GO" id="GO:0006368">
    <property type="term" value="P:transcription elongation by RNA polymerase II"/>
    <property type="evidence" value="ECO:0007669"/>
    <property type="project" value="EnsemblFungi"/>
</dbReference>
<feature type="compositionally biased region" description="Basic and acidic residues" evidence="12">
    <location>
        <begin position="302"/>
        <end position="315"/>
    </location>
</feature>
<dbReference type="Gene3D" id="2.30.29.120">
    <property type="match status" value="1"/>
</dbReference>
<dbReference type="RefSeq" id="XP_003670920.1">
    <property type="nucleotide sequence ID" value="XM_003670872.1"/>
</dbReference>
<evidence type="ECO:0000256" key="5">
    <source>
        <dbReference type="ARBA" id="ARBA00018462"/>
    </source>
</evidence>
<dbReference type="GO" id="GO:0042802">
    <property type="term" value="F:identical protein binding"/>
    <property type="evidence" value="ECO:0007669"/>
    <property type="project" value="EnsemblFungi"/>
</dbReference>
<keyword evidence="6" id="KW-0158">Chromosome</keyword>
<evidence type="ECO:0000313" key="15">
    <source>
        <dbReference type="Proteomes" id="UP000000689"/>
    </source>
</evidence>
<feature type="compositionally biased region" description="Acidic residues" evidence="12">
    <location>
        <begin position="438"/>
        <end position="460"/>
    </location>
</feature>
<dbReference type="Gene3D" id="6.10.10.70">
    <property type="entry name" value="RTT106-like"/>
    <property type="match status" value="1"/>
</dbReference>
<dbReference type="CDD" id="cd11604">
    <property type="entry name" value="RTT106_N"/>
    <property type="match status" value="1"/>
</dbReference>
<dbReference type="CDD" id="cd13304">
    <property type="entry name" value="PH2-like_Rtt106"/>
    <property type="match status" value="1"/>
</dbReference>
<feature type="compositionally biased region" description="Polar residues" evidence="12">
    <location>
        <begin position="424"/>
        <end position="437"/>
    </location>
</feature>